<feature type="chain" id="PRO_5021943152" evidence="1">
    <location>
        <begin position="22"/>
        <end position="222"/>
    </location>
</feature>
<dbReference type="InterPro" id="IPR009677">
    <property type="entry name" value="DUF1266"/>
</dbReference>
<sequence>MKKTVLFAATIAAALAFTACGSEGKKTGSDSTTAQSAAPVSASVKDEKLSGFMLGGIYFINGYGGVDAVNKMINSTDKAEIVDSYKQILEFPFKPDDATGAQGMLRNAWNISDKESLVKTLDELTKGDPKNTHRAWDYARLVNNACMGYAAGYITQGEAEKYIAATLPLARKDFKTWDDYFADWLEGRKAWGGDQENNKTYEDLAKTITKGENSIYQIQPLN</sequence>
<accession>A0A561PB53</accession>
<evidence type="ECO:0000313" key="4">
    <source>
        <dbReference type="Proteomes" id="UP000320811"/>
    </source>
</evidence>
<evidence type="ECO:0000256" key="1">
    <source>
        <dbReference type="SAM" id="SignalP"/>
    </source>
</evidence>
<feature type="signal peptide" evidence="1">
    <location>
        <begin position="1"/>
        <end position="21"/>
    </location>
</feature>
<evidence type="ECO:0000313" key="3">
    <source>
        <dbReference type="EMBL" id="TWF35373.1"/>
    </source>
</evidence>
<proteinExistence type="predicted"/>
<gene>
    <name evidence="3" type="ORF">FHW36_109163</name>
</gene>
<dbReference type="Proteomes" id="UP000320811">
    <property type="component" value="Unassembled WGS sequence"/>
</dbReference>
<comment type="caution">
    <text evidence="3">The sequence shown here is derived from an EMBL/GenBank/DDBJ whole genome shotgun (WGS) entry which is preliminary data.</text>
</comment>
<keyword evidence="1" id="KW-0732">Signal</keyword>
<protein>
    <submittedName>
        <fullName evidence="3">Uncharacterized protein DUF1266</fullName>
    </submittedName>
</protein>
<dbReference type="OrthoDB" id="1014676at2"/>
<name>A0A561PB53_9BACT</name>
<keyword evidence="4" id="KW-1185">Reference proteome</keyword>
<organism evidence="3 4">
    <name type="scientific">Chitinophaga polysaccharea</name>
    <dbReference type="NCBI Taxonomy" id="1293035"/>
    <lineage>
        <taxon>Bacteria</taxon>
        <taxon>Pseudomonadati</taxon>
        <taxon>Bacteroidota</taxon>
        <taxon>Chitinophagia</taxon>
        <taxon>Chitinophagales</taxon>
        <taxon>Chitinophagaceae</taxon>
        <taxon>Chitinophaga</taxon>
    </lineage>
</organism>
<feature type="domain" description="DUF1266" evidence="2">
    <location>
        <begin position="131"/>
        <end position="218"/>
    </location>
</feature>
<dbReference type="RefSeq" id="WP_145673428.1">
    <property type="nucleotide sequence ID" value="NZ_VIWO01000009.1"/>
</dbReference>
<dbReference type="EMBL" id="VIWO01000009">
    <property type="protein sequence ID" value="TWF35373.1"/>
    <property type="molecule type" value="Genomic_DNA"/>
</dbReference>
<dbReference type="AlphaFoldDB" id="A0A561PB53"/>
<evidence type="ECO:0000259" key="2">
    <source>
        <dbReference type="Pfam" id="PF06889"/>
    </source>
</evidence>
<dbReference type="Pfam" id="PF06889">
    <property type="entry name" value="DUF1266"/>
    <property type="match status" value="1"/>
</dbReference>
<reference evidence="3 4" key="1">
    <citation type="submission" date="2019-06" db="EMBL/GenBank/DDBJ databases">
        <title>Sorghum-associated microbial communities from plants grown in Nebraska, USA.</title>
        <authorList>
            <person name="Schachtman D."/>
        </authorList>
    </citation>
    <scope>NUCLEOTIDE SEQUENCE [LARGE SCALE GENOMIC DNA]</scope>
    <source>
        <strain evidence="3 4">1209</strain>
    </source>
</reference>
<dbReference type="PROSITE" id="PS51257">
    <property type="entry name" value="PROKAR_LIPOPROTEIN"/>
    <property type="match status" value="1"/>
</dbReference>